<feature type="compositionally biased region" description="Basic and acidic residues" evidence="1">
    <location>
        <begin position="293"/>
        <end position="305"/>
    </location>
</feature>
<reference evidence="2 3" key="1">
    <citation type="journal article" date="2012" name="PLoS Pathog.">
        <title>Diverse lifestyles and strategies of plant pathogenesis encoded in the genomes of eighteen Dothideomycetes fungi.</title>
        <authorList>
            <person name="Ohm R.A."/>
            <person name="Feau N."/>
            <person name="Henrissat B."/>
            <person name="Schoch C.L."/>
            <person name="Horwitz B.A."/>
            <person name="Barry K.W."/>
            <person name="Condon B.J."/>
            <person name="Copeland A.C."/>
            <person name="Dhillon B."/>
            <person name="Glaser F."/>
            <person name="Hesse C.N."/>
            <person name="Kosti I."/>
            <person name="LaButti K."/>
            <person name="Lindquist E.A."/>
            <person name="Lucas S."/>
            <person name="Salamov A.A."/>
            <person name="Bradshaw R.E."/>
            <person name="Ciuffetti L."/>
            <person name="Hamelin R.C."/>
            <person name="Kema G.H.J."/>
            <person name="Lawrence C."/>
            <person name="Scott J.A."/>
            <person name="Spatafora J.W."/>
            <person name="Turgeon B.G."/>
            <person name="de Wit P.J.G.M."/>
            <person name="Zhong S."/>
            <person name="Goodwin S.B."/>
            <person name="Grigoriev I.V."/>
        </authorList>
    </citation>
    <scope>NUCLEOTIDE SEQUENCE [LARGE SCALE GENOMIC DNA]</scope>
    <source>
        <strain evidence="2 3">CIRAD86</strain>
    </source>
</reference>
<protein>
    <submittedName>
        <fullName evidence="2">Uncharacterized protein</fullName>
    </submittedName>
</protein>
<proteinExistence type="predicted"/>
<organism evidence="2 3">
    <name type="scientific">Pseudocercospora fijiensis (strain CIRAD86)</name>
    <name type="common">Black leaf streak disease fungus</name>
    <name type="synonym">Mycosphaerella fijiensis</name>
    <dbReference type="NCBI Taxonomy" id="383855"/>
    <lineage>
        <taxon>Eukaryota</taxon>
        <taxon>Fungi</taxon>
        <taxon>Dikarya</taxon>
        <taxon>Ascomycota</taxon>
        <taxon>Pezizomycotina</taxon>
        <taxon>Dothideomycetes</taxon>
        <taxon>Dothideomycetidae</taxon>
        <taxon>Mycosphaerellales</taxon>
        <taxon>Mycosphaerellaceae</taxon>
        <taxon>Pseudocercospora</taxon>
    </lineage>
</organism>
<evidence type="ECO:0000256" key="1">
    <source>
        <dbReference type="SAM" id="MobiDB-lite"/>
    </source>
</evidence>
<gene>
    <name evidence="2" type="ORF">MYCFIDRAFT_79768</name>
</gene>
<evidence type="ECO:0000313" key="3">
    <source>
        <dbReference type="Proteomes" id="UP000016932"/>
    </source>
</evidence>
<dbReference type="GeneID" id="19341629"/>
<accession>M3APQ6</accession>
<feature type="region of interest" description="Disordered" evidence="1">
    <location>
        <begin position="277"/>
        <end position="306"/>
    </location>
</feature>
<evidence type="ECO:0000313" key="2">
    <source>
        <dbReference type="EMBL" id="EME79108.1"/>
    </source>
</evidence>
<dbReference type="OrthoDB" id="3650941at2759"/>
<feature type="region of interest" description="Disordered" evidence="1">
    <location>
        <begin position="90"/>
        <end position="117"/>
    </location>
</feature>
<sequence length="529" mass="59980">MPSIAGQFNYEPDAPSVPDECYCEDCARFREQIVDVRGLADYYYGEDAAKSLFDAGVCIKEAWARYQYQNPHFLLQEDGTINQRIIVPQSYTRGPREDGSDVREHRQCSDKEDNSSNFEDDDDKFMVCDHCMAHGLPCNEASVCHQCQHYNQPCVHRWCHLSQSSKAACERYSCRYVHEDNMNTRAGDPSWVVLPGKLPKYLGWGRMPRAYYSDDTAAGSAWQWFLEERQKNARTMLEEAVNDGYIGTPPAAGSLTAAKGLLFKAWNEWTAKEEHQLDLVSPDAPKRPRRQKLKDPDKPVSDLKSGKRRRITVAPICMPLAKTELIAEPITIELMCDHCYAHGLPCNDVQACDQCRLFNQPCIYRWCPNGAKDKNKCDRQSCFSIHNDSIQSDNGLPRRVILSGALPPPMCSGLIAPRPFEKVAFSIDWTRWNSQIDARHTDIIENSRGWDGMRGRKATEYTCSCKNETIPWSIPELTGPPCAECGSKSNYYRTCYKCAVRHRIVGDSINCLVCSVPAMFLIFTDGELA</sequence>
<dbReference type="Proteomes" id="UP000016932">
    <property type="component" value="Unassembled WGS sequence"/>
</dbReference>
<feature type="compositionally biased region" description="Basic and acidic residues" evidence="1">
    <location>
        <begin position="94"/>
        <end position="114"/>
    </location>
</feature>
<keyword evidence="3" id="KW-1185">Reference proteome</keyword>
<dbReference type="HOGENOM" id="CLU_514952_0_0_1"/>
<name>M3APQ6_PSEFD</name>
<dbReference type="eggNOG" id="ENOG502RP0F">
    <property type="taxonomic scope" value="Eukaryota"/>
</dbReference>
<dbReference type="STRING" id="383855.M3APQ6"/>
<dbReference type="VEuPathDB" id="FungiDB:MYCFIDRAFT_79768"/>
<dbReference type="EMBL" id="KB446562">
    <property type="protein sequence ID" value="EME79108.1"/>
    <property type="molecule type" value="Genomic_DNA"/>
</dbReference>
<dbReference type="AlphaFoldDB" id="M3APQ6"/>
<dbReference type="RefSeq" id="XP_007929917.1">
    <property type="nucleotide sequence ID" value="XM_007931726.1"/>
</dbReference>
<dbReference type="KEGG" id="pfj:MYCFIDRAFT_79768"/>